<dbReference type="PANTHER" id="PTHR33560:SF2">
    <property type="entry name" value="PROTEIN FAM227B"/>
    <property type="match status" value="1"/>
</dbReference>
<evidence type="ECO:0000256" key="2">
    <source>
        <dbReference type="SAM" id="MobiDB-lite"/>
    </source>
</evidence>
<evidence type="ECO:0000256" key="1">
    <source>
        <dbReference type="ARBA" id="ARBA00008666"/>
    </source>
</evidence>
<feature type="region of interest" description="Disordered" evidence="2">
    <location>
        <begin position="1"/>
        <end position="32"/>
    </location>
</feature>
<dbReference type="PANTHER" id="PTHR33560">
    <property type="entry name" value="PROTEIN FAM227B"/>
    <property type="match status" value="1"/>
</dbReference>
<dbReference type="AlphaFoldDB" id="A0A9Q1AUC7"/>
<proteinExistence type="inferred from homology"/>
<sequence>MAAESKPSLQTGLRGTAPMASLPCSQPNSKTLAQPPRTFEEFLLFHNLDDWPRFPYMPEMDARPLVTQFKKDYPVDTIVKYLYDKAPLATDTISHLENRIDECKIKAHEHAKHIFSLESKNSVVDDQRVPILDQGETSASEAQEVRRKKKIKIAAEAVPDSNCKTVENFRFPGFKLRNLTKLPNHLEPAQLWDSVLKTQAIRGANVKILKKLFISEASLAILQDCFWWWFLHKFKPDQKEQNHFFDRISDSFVALLLSTPSYIKDPFFQMYPDCLSQAIYITFCEAFPESWSRFDDQFKDELMDLVFQWIRGFKPRKFAWKEWNLGCLGKTVRKDSFHASSSSHMKLLPKTRRRS</sequence>
<feature type="non-terminal residue" evidence="3">
    <location>
        <position position="1"/>
    </location>
</feature>
<protein>
    <recommendedName>
        <fullName evidence="5">Protein FAM227B</fullName>
    </recommendedName>
</protein>
<gene>
    <name evidence="3" type="ORF">JRQ81_006623</name>
</gene>
<dbReference type="OrthoDB" id="73353at2759"/>
<dbReference type="Proteomes" id="UP001142489">
    <property type="component" value="Unassembled WGS sequence"/>
</dbReference>
<evidence type="ECO:0008006" key="5">
    <source>
        <dbReference type="Google" id="ProtNLM"/>
    </source>
</evidence>
<evidence type="ECO:0000313" key="3">
    <source>
        <dbReference type="EMBL" id="KAJ7311027.1"/>
    </source>
</evidence>
<dbReference type="Pfam" id="PF14922">
    <property type="entry name" value="FWWh"/>
    <property type="match status" value="1"/>
</dbReference>
<comment type="similarity">
    <text evidence="1">Belongs to the FAM227 family.</text>
</comment>
<dbReference type="EMBL" id="JAPFRF010000014">
    <property type="protein sequence ID" value="KAJ7311027.1"/>
    <property type="molecule type" value="Genomic_DNA"/>
</dbReference>
<evidence type="ECO:0000313" key="4">
    <source>
        <dbReference type="Proteomes" id="UP001142489"/>
    </source>
</evidence>
<accession>A0A9Q1AUC7</accession>
<comment type="caution">
    <text evidence="3">The sequence shown here is derived from an EMBL/GenBank/DDBJ whole genome shotgun (WGS) entry which is preliminary data.</text>
</comment>
<organism evidence="3 4">
    <name type="scientific">Phrynocephalus forsythii</name>
    <dbReference type="NCBI Taxonomy" id="171643"/>
    <lineage>
        <taxon>Eukaryota</taxon>
        <taxon>Metazoa</taxon>
        <taxon>Chordata</taxon>
        <taxon>Craniata</taxon>
        <taxon>Vertebrata</taxon>
        <taxon>Euteleostomi</taxon>
        <taxon>Lepidosauria</taxon>
        <taxon>Squamata</taxon>
        <taxon>Bifurcata</taxon>
        <taxon>Unidentata</taxon>
        <taxon>Episquamata</taxon>
        <taxon>Toxicofera</taxon>
        <taxon>Iguania</taxon>
        <taxon>Acrodonta</taxon>
        <taxon>Agamidae</taxon>
        <taxon>Agaminae</taxon>
        <taxon>Phrynocephalus</taxon>
    </lineage>
</organism>
<reference evidence="3" key="1">
    <citation type="journal article" date="2023" name="DNA Res.">
        <title>Chromosome-level genome assembly of Phrynocephalus forsythii using third-generation DNA sequencing and Hi-C analysis.</title>
        <authorList>
            <person name="Qi Y."/>
            <person name="Zhao W."/>
            <person name="Zhao Y."/>
            <person name="Niu C."/>
            <person name="Cao S."/>
            <person name="Zhang Y."/>
        </authorList>
    </citation>
    <scope>NUCLEOTIDE SEQUENCE</scope>
    <source>
        <tissue evidence="3">Muscle</tissue>
    </source>
</reference>
<feature type="compositionally biased region" description="Polar residues" evidence="2">
    <location>
        <begin position="23"/>
        <end position="32"/>
    </location>
</feature>
<name>A0A9Q1AUC7_9SAUR</name>
<keyword evidence="4" id="KW-1185">Reference proteome</keyword>
<dbReference type="InterPro" id="IPR029417">
    <property type="entry name" value="FAM227"/>
</dbReference>